<dbReference type="Gene3D" id="2.10.50.10">
    <property type="entry name" value="Tumor Necrosis Factor Receptor, subunit A, domain 2"/>
    <property type="match status" value="2"/>
</dbReference>
<dbReference type="SUPFAM" id="SSF57586">
    <property type="entry name" value="TNF receptor-like"/>
    <property type="match status" value="1"/>
</dbReference>
<dbReference type="PANTHER" id="PTHR47139:SF3">
    <property type="entry name" value="SI:CH73-361P23.3"/>
    <property type="match status" value="1"/>
</dbReference>
<dbReference type="KEGG" id="vg:5141226"/>
<dbReference type="Proteomes" id="UP000011238">
    <property type="component" value="Segment"/>
</dbReference>
<evidence type="ECO:0000313" key="3">
    <source>
        <dbReference type="Proteomes" id="UP000011238"/>
    </source>
</evidence>
<sequence>MTCLRPCLALCLFALAHSLSDQIVSTSPPCVCYPGFKVRINETGTCTCQVCEPGTYSTQATSSCLPCMLCDSARNLRETAPCRPDANSECGCMAGYAPVGPNNTCISVTCPAGEQTDSVGTCARCPPGSFKPADGIEACMPHTRCARLRLDTLMVGTALDDTKCGTPKRGAAYIKQLFGEMRAVLLFIGARREDARSVMRTTDRLLVTIRALMAAIESGSTP</sequence>
<dbReference type="PROSITE" id="PS50050">
    <property type="entry name" value="TNFR_NGFR_2"/>
    <property type="match status" value="1"/>
</dbReference>
<dbReference type="Pfam" id="PF00020">
    <property type="entry name" value="TNFR_c6"/>
    <property type="match status" value="1"/>
</dbReference>
<dbReference type="GO" id="GO:0042127">
    <property type="term" value="P:regulation of cell population proliferation"/>
    <property type="evidence" value="ECO:0007669"/>
    <property type="project" value="TreeGrafter"/>
</dbReference>
<dbReference type="SMART" id="SM00208">
    <property type="entry name" value="TNFR"/>
    <property type="match status" value="2"/>
</dbReference>
<reference evidence="2 3" key="2">
    <citation type="journal article" date="2006" name="J. Gen. Virol.">
        <title>Genome sequences of two frog herpesviruses.</title>
        <authorList>
            <person name="Davison A.J."/>
            <person name="Cunningham C."/>
            <person name="Sauerbier W."/>
            <person name="McKinnell R.G."/>
        </authorList>
    </citation>
    <scope>NUCLEOTIDE SEQUENCE [LARGE SCALE GENOMIC DNA]</scope>
    <source>
        <strain evidence="2 3">McKinnell</strain>
    </source>
</reference>
<dbReference type="InterPro" id="IPR001368">
    <property type="entry name" value="TNFR/NGFR_Cys_rich_reg"/>
</dbReference>
<feature type="domain" description="TNFR-Cys" evidence="1">
    <location>
        <begin position="50"/>
        <end position="90"/>
    </location>
</feature>
<reference evidence="3" key="1">
    <citation type="journal article" date="1999" name="J. Cancer Res. Clin. Oncol.">
        <title>Genomic studies of the Lucke tumor herpesvirus (RaHV-1).</title>
        <authorList>
            <person name="Davison A.J."/>
            <person name="Sauerbier W."/>
            <person name="Dolan A."/>
            <person name="Addison C."/>
            <person name="McKinnell R.G."/>
        </authorList>
    </citation>
    <scope>NUCLEOTIDE SEQUENCE [LARGE SCALE GENOMIC DNA]</scope>
    <source>
        <strain evidence="3">McKinnell</strain>
    </source>
</reference>
<dbReference type="PANTHER" id="PTHR47139">
    <property type="entry name" value="TUMOR NECROSIS FACTOR RECEPTOR SUPERFAMILY MEMBER 9"/>
    <property type="match status" value="1"/>
</dbReference>
<accession>Q14VT7</accession>
<evidence type="ECO:0000313" key="2">
    <source>
        <dbReference type="EMBL" id="ABG25791.1"/>
    </source>
</evidence>
<dbReference type="RefSeq" id="YP_656676.1">
    <property type="nucleotide sequence ID" value="NC_008211.1"/>
</dbReference>
<protein>
    <submittedName>
        <fullName evidence="2">ORF21</fullName>
    </submittedName>
</protein>
<dbReference type="GeneID" id="5141226"/>
<proteinExistence type="predicted"/>
<organism evidence="3">
    <name type="scientific">Ranid herpesvirus 1</name>
    <name type="common">Lucke tumor herpesvirus</name>
    <dbReference type="NCBI Taxonomy" id="85655"/>
    <lineage>
        <taxon>Viruses</taxon>
        <taxon>Duplodnaviria</taxon>
        <taxon>Heunggongvirae</taxon>
        <taxon>Peploviricota</taxon>
        <taxon>Herviviricetes</taxon>
        <taxon>Herpesvirales</taxon>
        <taxon>Alloherpesviridae</taxon>
        <taxon>Batravirus</taxon>
        <taxon>Batravirus ranidallo1</taxon>
    </lineage>
</organism>
<evidence type="ECO:0000259" key="1">
    <source>
        <dbReference type="PROSITE" id="PS50050"/>
    </source>
</evidence>
<keyword evidence="3" id="KW-1185">Reference proteome</keyword>
<name>Q14VT7_9VIRU</name>
<dbReference type="GO" id="GO:0038023">
    <property type="term" value="F:signaling receptor activity"/>
    <property type="evidence" value="ECO:0007669"/>
    <property type="project" value="TreeGrafter"/>
</dbReference>
<dbReference type="EMBL" id="DQ665917">
    <property type="protein sequence ID" value="ABG25791.1"/>
    <property type="molecule type" value="Genomic_DNA"/>
</dbReference>